<gene>
    <name evidence="4" type="ORF">SPPG_07960</name>
</gene>
<reference evidence="4 5" key="1">
    <citation type="submission" date="2009-08" db="EMBL/GenBank/DDBJ databases">
        <title>The Genome Sequence of Spizellomyces punctatus strain DAOM BR117.</title>
        <authorList>
            <consortium name="The Broad Institute Genome Sequencing Platform"/>
            <person name="Russ C."/>
            <person name="Cuomo C."/>
            <person name="Shea T."/>
            <person name="Young S.K."/>
            <person name="Zeng Q."/>
            <person name="Koehrsen M."/>
            <person name="Haas B."/>
            <person name="Borodovsky M."/>
            <person name="Guigo R."/>
            <person name="Alvarado L."/>
            <person name="Berlin A."/>
            <person name="Bochicchio J."/>
            <person name="Borenstein D."/>
            <person name="Chapman S."/>
            <person name="Chen Z."/>
            <person name="Engels R."/>
            <person name="Freedman E."/>
            <person name="Gellesch M."/>
            <person name="Goldberg J."/>
            <person name="Griggs A."/>
            <person name="Gujja S."/>
            <person name="Heiman D."/>
            <person name="Hepburn T."/>
            <person name="Howarth C."/>
            <person name="Jen D."/>
            <person name="Larson L."/>
            <person name="Lewis B."/>
            <person name="Mehta T."/>
            <person name="Park D."/>
            <person name="Pearson M."/>
            <person name="Roberts A."/>
            <person name="Saif S."/>
            <person name="Shenoy N."/>
            <person name="Sisk P."/>
            <person name="Stolte C."/>
            <person name="Sykes S."/>
            <person name="Thomson T."/>
            <person name="Walk T."/>
            <person name="White J."/>
            <person name="Yandava C."/>
            <person name="Burger G."/>
            <person name="Gray M.W."/>
            <person name="Holland P.W.H."/>
            <person name="King N."/>
            <person name="Lang F.B.F."/>
            <person name="Roger A.J."/>
            <person name="Ruiz-Trillo I."/>
            <person name="Lander E."/>
            <person name="Nusbaum C."/>
        </authorList>
    </citation>
    <scope>NUCLEOTIDE SEQUENCE [LARGE SCALE GENOMIC DNA]</scope>
    <source>
        <strain evidence="4 5">DAOM BR117</strain>
    </source>
</reference>
<evidence type="ECO:0000256" key="2">
    <source>
        <dbReference type="SAM" id="MobiDB-lite"/>
    </source>
</evidence>
<dbReference type="Proteomes" id="UP000053201">
    <property type="component" value="Unassembled WGS sequence"/>
</dbReference>
<feature type="region of interest" description="Disordered" evidence="2">
    <location>
        <begin position="491"/>
        <end position="525"/>
    </location>
</feature>
<dbReference type="InterPro" id="IPR002710">
    <property type="entry name" value="Dilute_dom"/>
</dbReference>
<keyword evidence="1" id="KW-0040">ANK repeat</keyword>
<feature type="region of interest" description="Disordered" evidence="2">
    <location>
        <begin position="687"/>
        <end position="715"/>
    </location>
</feature>
<dbReference type="GeneID" id="27691143"/>
<sequence length="780" mass="86778">MFSGWGAGGGKLFSFLPSAKEIFKPMIMRDEDKETTDSGYHTMSEDGSVRSSCSEDGYPTQPATPVTTVNILEYLADEGDVLSDPSLTDDEKREKMTSLFIRVASALDVESMKSLLQGEKGRTVWIDVDCRDEEGNTALVYAAALGCDAMVSLLLKNGANVNVCDKNGWSPLFWACTNSQTSTARLLIEHGADKSLRSSSGRSIRDLLGKKVNAGNRGIIRVLECTGDGYMDDTESLMGSEWSVYDDESVGIGESEWSMQREEEEQIPFDWSGCPLDQMLVFGSDTLDHILDIAVLKVWLIWLTRHRQRQKQKPFTAANILFLCARYAHHYHGNDLVQELFGRAVDKIIEIVRSNRDDSALLAYWIANSLQLLYYLKRDTHLVLSTLSTQTTLSELINELYNIFIREIESRLLSVLDAALIDFSGTDDEDLSHQRRKQPRSKGSSRGVVFENALLGKMSRRGWDWDWKVPNVNIGIALGVNVAVGGGASGVLSSTSPPKKLRRPRQPATSPVVAKSTLSTTPPTPRTVTTLLTHTLHILQQTQNHPHIINRTFHQLLHFLSTTVFNHILTSRTSSNPLSKSGALQIRLNISHLQDWIRDVGHTYIPSSSVSLEQRLTPIVQLTKILGILTSLESIDDFLEIKSVVVDGLGFLQLRRVIEGYRYEVGEPTIATDISEYISRMCETLENDDTVPDEETMKGTDEEGEEEQDGLANPKRDPCIDLLDPGFMLPFQVPVYLDDDEAGGLGWGMGSPWIEPDVVGFLDEQGVGEQYSLASSFCRS</sequence>
<feature type="repeat" description="ANK" evidence="1">
    <location>
        <begin position="134"/>
        <end position="166"/>
    </location>
</feature>
<organism evidence="4 5">
    <name type="scientific">Spizellomyces punctatus (strain DAOM BR117)</name>
    <dbReference type="NCBI Taxonomy" id="645134"/>
    <lineage>
        <taxon>Eukaryota</taxon>
        <taxon>Fungi</taxon>
        <taxon>Fungi incertae sedis</taxon>
        <taxon>Chytridiomycota</taxon>
        <taxon>Chytridiomycota incertae sedis</taxon>
        <taxon>Chytridiomycetes</taxon>
        <taxon>Spizellomycetales</taxon>
        <taxon>Spizellomycetaceae</taxon>
        <taxon>Spizellomyces</taxon>
    </lineage>
</organism>
<feature type="domain" description="Dilute" evidence="3">
    <location>
        <begin position="346"/>
        <end position="684"/>
    </location>
</feature>
<dbReference type="InParanoid" id="A0A0L0H6B4"/>
<accession>A0A0L0H6B4</accession>
<dbReference type="AlphaFoldDB" id="A0A0L0H6B4"/>
<dbReference type="SMART" id="SM00248">
    <property type="entry name" value="ANK"/>
    <property type="match status" value="2"/>
</dbReference>
<feature type="non-terminal residue" evidence="4">
    <location>
        <position position="1"/>
    </location>
</feature>
<dbReference type="OrthoDB" id="426293at2759"/>
<dbReference type="STRING" id="645134.A0A0L0H6B4"/>
<dbReference type="SUPFAM" id="SSF48403">
    <property type="entry name" value="Ankyrin repeat"/>
    <property type="match status" value="1"/>
</dbReference>
<dbReference type="eggNOG" id="KOG0509">
    <property type="taxonomic scope" value="Eukaryota"/>
</dbReference>
<dbReference type="Gene3D" id="1.25.40.20">
    <property type="entry name" value="Ankyrin repeat-containing domain"/>
    <property type="match status" value="1"/>
</dbReference>
<dbReference type="FunCoup" id="A0A0L0H6B4">
    <property type="interactions" value="58"/>
</dbReference>
<dbReference type="InterPro" id="IPR052072">
    <property type="entry name" value="Vascular_dev_regulator"/>
</dbReference>
<dbReference type="OMA" id="YAKDWNL"/>
<feature type="region of interest" description="Disordered" evidence="2">
    <location>
        <begin position="34"/>
        <end position="62"/>
    </location>
</feature>
<evidence type="ECO:0000256" key="1">
    <source>
        <dbReference type="PROSITE-ProRule" id="PRU00023"/>
    </source>
</evidence>
<dbReference type="EMBL" id="KQ257467">
    <property type="protein sequence ID" value="KNC96752.1"/>
    <property type="molecule type" value="Genomic_DNA"/>
</dbReference>
<proteinExistence type="predicted"/>
<dbReference type="Pfam" id="PF12796">
    <property type="entry name" value="Ank_2"/>
    <property type="match status" value="1"/>
</dbReference>
<name>A0A0L0H6B4_SPIPD</name>
<dbReference type="PROSITE" id="PS50297">
    <property type="entry name" value="ANK_REP_REGION"/>
    <property type="match status" value="2"/>
</dbReference>
<dbReference type="Pfam" id="PF01843">
    <property type="entry name" value="DIL"/>
    <property type="match status" value="1"/>
</dbReference>
<keyword evidence="5" id="KW-1185">Reference proteome</keyword>
<evidence type="ECO:0000259" key="3">
    <source>
        <dbReference type="PROSITE" id="PS51126"/>
    </source>
</evidence>
<dbReference type="PROSITE" id="PS50088">
    <property type="entry name" value="ANK_REPEAT"/>
    <property type="match status" value="2"/>
</dbReference>
<dbReference type="SMART" id="SM01132">
    <property type="entry name" value="DIL"/>
    <property type="match status" value="1"/>
</dbReference>
<dbReference type="PANTHER" id="PTHR16027:SF6">
    <property type="entry name" value="DILUTE DOMAIN-CONTAINING PROTEIN"/>
    <property type="match status" value="1"/>
</dbReference>
<dbReference type="PROSITE" id="PS51126">
    <property type="entry name" value="DILUTE"/>
    <property type="match status" value="1"/>
</dbReference>
<dbReference type="VEuPathDB" id="FungiDB:SPPG_07960"/>
<dbReference type="InterPro" id="IPR002110">
    <property type="entry name" value="Ankyrin_rpt"/>
</dbReference>
<dbReference type="InterPro" id="IPR036770">
    <property type="entry name" value="Ankyrin_rpt-contain_sf"/>
</dbReference>
<dbReference type="RefSeq" id="XP_016604792.1">
    <property type="nucleotide sequence ID" value="XM_016756111.1"/>
</dbReference>
<evidence type="ECO:0000313" key="5">
    <source>
        <dbReference type="Proteomes" id="UP000053201"/>
    </source>
</evidence>
<dbReference type="GO" id="GO:0051020">
    <property type="term" value="F:GTPase binding"/>
    <property type="evidence" value="ECO:0007669"/>
    <property type="project" value="TreeGrafter"/>
</dbReference>
<protein>
    <recommendedName>
        <fullName evidence="3">Dilute domain-containing protein</fullName>
    </recommendedName>
</protein>
<evidence type="ECO:0000313" key="4">
    <source>
        <dbReference type="EMBL" id="KNC96752.1"/>
    </source>
</evidence>
<feature type="repeat" description="ANK" evidence="1">
    <location>
        <begin position="167"/>
        <end position="199"/>
    </location>
</feature>
<dbReference type="PANTHER" id="PTHR16027">
    <property type="entry name" value="DILUTE DOMAIN-CONTAINING PROTEIN YPR089W"/>
    <property type="match status" value="1"/>
</dbReference>